<feature type="transmembrane region" description="Helical" evidence="5">
    <location>
        <begin position="336"/>
        <end position="355"/>
    </location>
</feature>
<dbReference type="CDD" id="cd14978">
    <property type="entry name" value="7tmA_FMRFamide_R-like"/>
    <property type="match status" value="1"/>
</dbReference>
<evidence type="ECO:0000256" key="5">
    <source>
        <dbReference type="SAM" id="Phobius"/>
    </source>
</evidence>
<feature type="transmembrane region" description="Helical" evidence="5">
    <location>
        <begin position="293"/>
        <end position="316"/>
    </location>
</feature>
<keyword evidence="4 5" id="KW-0472">Membrane</keyword>
<accession>A0A9D4RT71</accession>
<name>A0A9D4RT71_DREPO</name>
<dbReference type="PROSITE" id="PS50262">
    <property type="entry name" value="G_PROTEIN_RECEP_F1_2"/>
    <property type="match status" value="1"/>
</dbReference>
<dbReference type="OrthoDB" id="10011262at2759"/>
<evidence type="ECO:0000259" key="6">
    <source>
        <dbReference type="PROSITE" id="PS50262"/>
    </source>
</evidence>
<dbReference type="InterPro" id="IPR000276">
    <property type="entry name" value="GPCR_Rhodpsn"/>
</dbReference>
<dbReference type="Gene3D" id="1.20.1070.10">
    <property type="entry name" value="Rhodopsin 7-helix transmembrane proteins"/>
    <property type="match status" value="1"/>
</dbReference>
<feature type="transmembrane region" description="Helical" evidence="5">
    <location>
        <begin position="187"/>
        <end position="207"/>
    </location>
</feature>
<keyword evidence="3 5" id="KW-1133">Transmembrane helix</keyword>
<dbReference type="PRINTS" id="PR00237">
    <property type="entry name" value="GPCRRHODOPSN"/>
</dbReference>
<dbReference type="SUPFAM" id="SSF81321">
    <property type="entry name" value="Family A G protein-coupled receptor-like"/>
    <property type="match status" value="1"/>
</dbReference>
<reference evidence="7" key="2">
    <citation type="submission" date="2020-11" db="EMBL/GenBank/DDBJ databases">
        <authorList>
            <person name="McCartney M.A."/>
            <person name="Auch B."/>
            <person name="Kono T."/>
            <person name="Mallez S."/>
            <person name="Becker A."/>
            <person name="Gohl D.M."/>
            <person name="Silverstein K.A.T."/>
            <person name="Koren S."/>
            <person name="Bechman K.B."/>
            <person name="Herman A."/>
            <person name="Abrahante J.E."/>
            <person name="Garbe J."/>
        </authorList>
    </citation>
    <scope>NUCLEOTIDE SEQUENCE</scope>
    <source>
        <strain evidence="7">Duluth1</strain>
        <tissue evidence="7">Whole animal</tissue>
    </source>
</reference>
<dbReference type="GO" id="GO:0004930">
    <property type="term" value="F:G protein-coupled receptor activity"/>
    <property type="evidence" value="ECO:0007669"/>
    <property type="project" value="InterPro"/>
</dbReference>
<keyword evidence="8" id="KW-1185">Reference proteome</keyword>
<proteinExistence type="predicted"/>
<dbReference type="PANTHER" id="PTHR46641:SF2">
    <property type="entry name" value="FMRFAMIDE RECEPTOR"/>
    <property type="match status" value="1"/>
</dbReference>
<gene>
    <name evidence="7" type="ORF">DPMN_004037</name>
</gene>
<dbReference type="Pfam" id="PF00001">
    <property type="entry name" value="7tm_1"/>
    <property type="match status" value="1"/>
</dbReference>
<evidence type="ECO:0000256" key="3">
    <source>
        <dbReference type="ARBA" id="ARBA00022989"/>
    </source>
</evidence>
<dbReference type="Proteomes" id="UP000828390">
    <property type="component" value="Unassembled WGS sequence"/>
</dbReference>
<feature type="transmembrane region" description="Helical" evidence="5">
    <location>
        <begin position="247"/>
        <end position="272"/>
    </location>
</feature>
<evidence type="ECO:0000313" key="8">
    <source>
        <dbReference type="Proteomes" id="UP000828390"/>
    </source>
</evidence>
<dbReference type="InterPro" id="IPR017452">
    <property type="entry name" value="GPCR_Rhodpsn_7TM"/>
</dbReference>
<dbReference type="PANTHER" id="PTHR46641">
    <property type="entry name" value="FMRFAMIDE RECEPTOR-RELATED"/>
    <property type="match status" value="1"/>
</dbReference>
<dbReference type="EMBL" id="JAIWYP010000001">
    <property type="protein sequence ID" value="KAH3880124.1"/>
    <property type="molecule type" value="Genomic_DNA"/>
</dbReference>
<reference evidence="7" key="1">
    <citation type="journal article" date="2019" name="bioRxiv">
        <title>The Genome of the Zebra Mussel, Dreissena polymorpha: A Resource for Invasive Species Research.</title>
        <authorList>
            <person name="McCartney M.A."/>
            <person name="Auch B."/>
            <person name="Kono T."/>
            <person name="Mallez S."/>
            <person name="Zhang Y."/>
            <person name="Obille A."/>
            <person name="Becker A."/>
            <person name="Abrahante J.E."/>
            <person name="Garbe J."/>
            <person name="Badalamenti J.P."/>
            <person name="Herman A."/>
            <person name="Mangelson H."/>
            <person name="Liachko I."/>
            <person name="Sullivan S."/>
            <person name="Sone E.D."/>
            <person name="Koren S."/>
            <person name="Silverstein K.A.T."/>
            <person name="Beckman K.B."/>
            <person name="Gohl D.M."/>
        </authorList>
    </citation>
    <scope>NUCLEOTIDE SEQUENCE</scope>
    <source>
        <strain evidence="7">Duluth1</strain>
        <tissue evidence="7">Whole animal</tissue>
    </source>
</reference>
<feature type="transmembrane region" description="Helical" evidence="5">
    <location>
        <begin position="141"/>
        <end position="166"/>
    </location>
</feature>
<feature type="transmembrane region" description="Helical" evidence="5">
    <location>
        <begin position="99"/>
        <end position="121"/>
    </location>
</feature>
<comment type="subcellular location">
    <subcellularLocation>
        <location evidence="1">Membrane</location>
    </subcellularLocation>
</comment>
<evidence type="ECO:0000256" key="2">
    <source>
        <dbReference type="ARBA" id="ARBA00022692"/>
    </source>
</evidence>
<dbReference type="AlphaFoldDB" id="A0A9D4RT71"/>
<dbReference type="InterPro" id="IPR052954">
    <property type="entry name" value="GPCR-Ligand_Int"/>
</dbReference>
<sequence>MWMRTMVDVFSEDFIATLDIPITFNHTFLNHDFFSANVSDSTPFNHDLDTDEQKYEKTLFNYYLMGVAGTAVCFAGIVCNILCILVLTRRVMNSSTYSYLSALAVCDMLALVLTVTIFLLSDDTKFPQKGSLTWAKDSYAILFPYLHPMAVTFQVTSIWLTLGFTVDRYIMICHPFKAEHLCSVSRARKVIVFIYLLGLFFNIPRFLEYTSEEITVPTITDGWETHQIVQYTNLGKNQMFIDFVHSYMYLTFVCGVPFLTLAILNAFLIHAVQMSKKKGRMINAKEKRRNDTTVMLIGVIIIFLICQGPALVSRMVYAINIKLATSSLAFHKVNEIGNFLIILNSAVNILPYYFFGKRFRTEFWRIFCMVCLSHYQLRKLTRNLSFSIDRRRPSQCSLGYQYELNGIARAIVHRDSHLPLLQNGKTLLSKEAGQLEGLTVNNFSSSKMARKESPVSLSVILETDDNRNEKFMC</sequence>
<evidence type="ECO:0000256" key="1">
    <source>
        <dbReference type="ARBA" id="ARBA00004370"/>
    </source>
</evidence>
<keyword evidence="2 5" id="KW-0812">Transmembrane</keyword>
<dbReference type="GO" id="GO:0016020">
    <property type="term" value="C:membrane"/>
    <property type="evidence" value="ECO:0007669"/>
    <property type="project" value="UniProtKB-SubCell"/>
</dbReference>
<comment type="caution">
    <text evidence="7">The sequence shown here is derived from an EMBL/GenBank/DDBJ whole genome shotgun (WGS) entry which is preliminary data.</text>
</comment>
<organism evidence="7 8">
    <name type="scientific">Dreissena polymorpha</name>
    <name type="common">Zebra mussel</name>
    <name type="synonym">Mytilus polymorpha</name>
    <dbReference type="NCBI Taxonomy" id="45954"/>
    <lineage>
        <taxon>Eukaryota</taxon>
        <taxon>Metazoa</taxon>
        <taxon>Spiralia</taxon>
        <taxon>Lophotrochozoa</taxon>
        <taxon>Mollusca</taxon>
        <taxon>Bivalvia</taxon>
        <taxon>Autobranchia</taxon>
        <taxon>Heteroconchia</taxon>
        <taxon>Euheterodonta</taxon>
        <taxon>Imparidentia</taxon>
        <taxon>Neoheterodontei</taxon>
        <taxon>Myida</taxon>
        <taxon>Dreissenoidea</taxon>
        <taxon>Dreissenidae</taxon>
        <taxon>Dreissena</taxon>
    </lineage>
</organism>
<feature type="domain" description="G-protein coupled receptors family 1 profile" evidence="6">
    <location>
        <begin position="79"/>
        <end position="352"/>
    </location>
</feature>
<feature type="transmembrane region" description="Helical" evidence="5">
    <location>
        <begin position="62"/>
        <end position="87"/>
    </location>
</feature>
<protein>
    <recommendedName>
        <fullName evidence="6">G-protein coupled receptors family 1 profile domain-containing protein</fullName>
    </recommendedName>
</protein>
<evidence type="ECO:0000256" key="4">
    <source>
        <dbReference type="ARBA" id="ARBA00023136"/>
    </source>
</evidence>
<evidence type="ECO:0000313" key="7">
    <source>
        <dbReference type="EMBL" id="KAH3880124.1"/>
    </source>
</evidence>